<feature type="region of interest" description="Disordered" evidence="1">
    <location>
        <begin position="841"/>
        <end position="879"/>
    </location>
</feature>
<dbReference type="Proteomes" id="UP001460270">
    <property type="component" value="Unassembled WGS sequence"/>
</dbReference>
<dbReference type="SUPFAM" id="SSF56219">
    <property type="entry name" value="DNase I-like"/>
    <property type="match status" value="1"/>
</dbReference>
<dbReference type="EMBL" id="JBBPFD010000014">
    <property type="protein sequence ID" value="KAK7898527.1"/>
    <property type="molecule type" value="Genomic_DNA"/>
</dbReference>
<dbReference type="Pfam" id="PF09004">
    <property type="entry name" value="ALKBH8_N"/>
    <property type="match status" value="1"/>
</dbReference>
<dbReference type="AlphaFoldDB" id="A0AAW0NNV3"/>
<evidence type="ECO:0000313" key="4">
    <source>
        <dbReference type="Proteomes" id="UP001460270"/>
    </source>
</evidence>
<evidence type="ECO:0000259" key="2">
    <source>
        <dbReference type="PROSITE" id="PS50878"/>
    </source>
</evidence>
<dbReference type="GO" id="GO:0016706">
    <property type="term" value="F:2-oxoglutarate-dependent dioxygenase activity"/>
    <property type="evidence" value="ECO:0007669"/>
    <property type="project" value="InterPro"/>
</dbReference>
<dbReference type="InterPro" id="IPR000477">
    <property type="entry name" value="RT_dom"/>
</dbReference>
<dbReference type="SUPFAM" id="SSF56672">
    <property type="entry name" value="DNA/RNA polymerases"/>
    <property type="match status" value="1"/>
</dbReference>
<accession>A0AAW0NNV3</accession>
<feature type="domain" description="Reverse transcriptase" evidence="2">
    <location>
        <begin position="448"/>
        <end position="714"/>
    </location>
</feature>
<dbReference type="Gene3D" id="3.60.10.10">
    <property type="entry name" value="Endonuclease/exonuclease/phosphatase"/>
    <property type="match status" value="1"/>
</dbReference>
<gene>
    <name evidence="3" type="ORF">WMY93_019380</name>
</gene>
<dbReference type="InterPro" id="IPR036691">
    <property type="entry name" value="Endo/exonu/phosph_ase_sf"/>
</dbReference>
<proteinExistence type="predicted"/>
<keyword evidence="4" id="KW-1185">Reference proteome</keyword>
<evidence type="ECO:0000256" key="1">
    <source>
        <dbReference type="SAM" id="MobiDB-lite"/>
    </source>
</evidence>
<dbReference type="PROSITE" id="PS50878">
    <property type="entry name" value="RT_POL"/>
    <property type="match status" value="1"/>
</dbReference>
<dbReference type="InterPro" id="IPR043502">
    <property type="entry name" value="DNA/RNA_pol_sf"/>
</dbReference>
<protein>
    <recommendedName>
        <fullName evidence="2">Reverse transcriptase domain-containing protein</fullName>
    </recommendedName>
</protein>
<reference evidence="4" key="1">
    <citation type="submission" date="2024-04" db="EMBL/GenBank/DDBJ databases">
        <title>Salinicola lusitanus LLJ914,a marine bacterium isolated from the Okinawa Trough.</title>
        <authorList>
            <person name="Li J."/>
        </authorList>
    </citation>
    <scope>NUCLEOTIDE SEQUENCE [LARGE SCALE GENOMIC DNA]</scope>
</reference>
<comment type="caution">
    <text evidence="3">The sequence shown here is derived from an EMBL/GenBank/DDBJ whole genome shotgun (WGS) entry which is preliminary data.</text>
</comment>
<dbReference type="CDD" id="cd01650">
    <property type="entry name" value="RT_nLTR_like"/>
    <property type="match status" value="1"/>
</dbReference>
<evidence type="ECO:0000313" key="3">
    <source>
        <dbReference type="EMBL" id="KAK7898527.1"/>
    </source>
</evidence>
<dbReference type="PANTHER" id="PTHR47510">
    <property type="entry name" value="REVERSE TRANSCRIPTASE DOMAIN-CONTAINING PROTEIN"/>
    <property type="match status" value="1"/>
</dbReference>
<sequence length="921" mass="104993">MDDLRARITTQREVRECCALIFTETWLAENTPDTAVQLHAHSLHRGDRTAAASGKTKGGGVCIYINNRWCTDVQIVEKHCSADIELLLVKCRPFYLPREFSAVYLLSVYIPPRADHVTTLGTLYDVINQKETAHPDAVFIVAGDFNHCNLKGALPKYYHYVDFPTREENILDQVYSNVKNAYKAVPRPHFGQSDHVTVFLYPAYRQLLKRAPPTNKIIKVWSDESLQTLQDCFERTEWGVFKTAAIREDLSLDLDEYAVVVSGYISTCTENIIQTKICKIYPNDKPWMNWEVRSMMRARSAAFESGDSSGYKKARYDVRRSITQAKRQYSQRLEDYTTTSDSRRMWQGLQHITNYQQKPPPLTNSRSTLPDELNEFYARFETLNSIQQKVTVPTEGGGQQLSVTAAEVRQVLRRINSGKAAGPDNIPGRVLKACSSELADVFMDIFNLSLAQESVPRCFKSTIIVPLPKKTPVSSLNDYRPIALTPIIMKCFEKIVMSHIKKCIPPNLDPYQYAYRQNRSTDDAVNAAVHTILTHLEGRDTYIRMLFIDYSSAFNTVIPQRLCDKLLLLGLTPSLCSWVLSFLTDRPQSVRIGNVTSATRFVNIGCPQGCVLSPLLYTLFTHDCVASHNNTSIIKFADDTTVIGLITGEEEKGYRAEVASLEIWCKENNLHLNTTKTKEMIIDPRKRSVQQNPIYVGAEEIERVTTFKFLGIHISEDLTWSENTTQLIKKAHTRLYFLRKLKKFGMKTNILSNFYKSTVESVVTSSIIVWFGNCTVQQRKMLQRVIKTSQKICGVSFSSLQDIYNSRVIRRAQNIIKDRTHPQNSLFALLPSGRRYRSISEPKGGTAVRSAPGSRLKAGPKAAHYRPSEQGRTGRFAQWKQHRTRPDLSLWKQGLWFELWLKVENSPDFLETRSNTLQTSF</sequence>
<organism evidence="3 4">
    <name type="scientific">Mugilogobius chulae</name>
    <name type="common">yellowstripe goby</name>
    <dbReference type="NCBI Taxonomy" id="88201"/>
    <lineage>
        <taxon>Eukaryota</taxon>
        <taxon>Metazoa</taxon>
        <taxon>Chordata</taxon>
        <taxon>Craniata</taxon>
        <taxon>Vertebrata</taxon>
        <taxon>Euteleostomi</taxon>
        <taxon>Actinopterygii</taxon>
        <taxon>Neopterygii</taxon>
        <taxon>Teleostei</taxon>
        <taxon>Neoteleostei</taxon>
        <taxon>Acanthomorphata</taxon>
        <taxon>Gobiaria</taxon>
        <taxon>Gobiiformes</taxon>
        <taxon>Gobioidei</taxon>
        <taxon>Gobiidae</taxon>
        <taxon>Gobionellinae</taxon>
        <taxon>Mugilogobius</taxon>
    </lineage>
</organism>
<dbReference type="GO" id="GO:0008168">
    <property type="term" value="F:methyltransferase activity"/>
    <property type="evidence" value="ECO:0007669"/>
    <property type="project" value="InterPro"/>
</dbReference>
<name>A0AAW0NNV3_9GOBI</name>
<dbReference type="PANTHER" id="PTHR47510:SF3">
    <property type="entry name" value="ENDO_EXONUCLEASE_PHOSPHATASE DOMAIN-CONTAINING PROTEIN"/>
    <property type="match status" value="1"/>
</dbReference>
<dbReference type="InterPro" id="IPR015095">
    <property type="entry name" value="AlkB_hom8_N"/>
</dbReference>
<dbReference type="Pfam" id="PF00078">
    <property type="entry name" value="RVT_1"/>
    <property type="match status" value="1"/>
</dbReference>